<name>A0ABR2GWP6_9EUKA</name>
<feature type="region of interest" description="Disordered" evidence="1">
    <location>
        <begin position="1"/>
        <end position="34"/>
    </location>
</feature>
<evidence type="ECO:0000313" key="3">
    <source>
        <dbReference type="Proteomes" id="UP001470230"/>
    </source>
</evidence>
<reference evidence="2 3" key="1">
    <citation type="submission" date="2024-04" db="EMBL/GenBank/DDBJ databases">
        <title>Tritrichomonas musculus Genome.</title>
        <authorList>
            <person name="Alves-Ferreira E."/>
            <person name="Grigg M."/>
            <person name="Lorenzi H."/>
            <person name="Galac M."/>
        </authorList>
    </citation>
    <scope>NUCLEOTIDE SEQUENCE [LARGE SCALE GENOMIC DNA]</scope>
    <source>
        <strain evidence="2 3">EAF2021</strain>
    </source>
</reference>
<feature type="compositionally biased region" description="Acidic residues" evidence="1">
    <location>
        <begin position="1"/>
        <end position="13"/>
    </location>
</feature>
<gene>
    <name evidence="2" type="ORF">M9Y10_036050</name>
</gene>
<accession>A0ABR2GWP6</accession>
<dbReference type="EMBL" id="JAPFFF010000057">
    <property type="protein sequence ID" value="KAK8838098.1"/>
    <property type="molecule type" value="Genomic_DNA"/>
</dbReference>
<proteinExistence type="predicted"/>
<protein>
    <recommendedName>
        <fullName evidence="4">Tubby C-terminal domain-containing protein</fullName>
    </recommendedName>
</protein>
<feature type="compositionally biased region" description="Basic and acidic residues" evidence="1">
    <location>
        <begin position="14"/>
        <end position="34"/>
    </location>
</feature>
<keyword evidence="3" id="KW-1185">Reference proteome</keyword>
<evidence type="ECO:0000313" key="2">
    <source>
        <dbReference type="EMBL" id="KAK8838098.1"/>
    </source>
</evidence>
<evidence type="ECO:0008006" key="4">
    <source>
        <dbReference type="Google" id="ProtNLM"/>
    </source>
</evidence>
<comment type="caution">
    <text evidence="2">The sequence shown here is derived from an EMBL/GenBank/DDBJ whole genome shotgun (WGS) entry which is preliminary data.</text>
</comment>
<organism evidence="2 3">
    <name type="scientific">Tritrichomonas musculus</name>
    <dbReference type="NCBI Taxonomy" id="1915356"/>
    <lineage>
        <taxon>Eukaryota</taxon>
        <taxon>Metamonada</taxon>
        <taxon>Parabasalia</taxon>
        <taxon>Tritrichomonadida</taxon>
        <taxon>Tritrichomonadidae</taxon>
        <taxon>Tritrichomonas</taxon>
    </lineage>
</organism>
<dbReference type="Proteomes" id="UP001470230">
    <property type="component" value="Unassembled WGS sequence"/>
</dbReference>
<sequence length="232" mass="26973">MEENYLDSDTNDNDNDKKDDDQNDGEKDDKKDNELIQSDDIHYIPKYLVYRSMRLKASGKYTFQLTLEEDPLYCCKLNGKHQNTPIPFGIGKDLPKDHTAKYILTPSKDLKQYSLTCDGEEIFLAQMEPSDLDNPQKSPKIITAQWTPKEGQQYHMKSRMPEKTSDGEYVLDFEERFAQPSIKNAIIYDLETDKTLVMIRRLDKWEMNCDAIPELPDILVFALLISINLCKF</sequence>
<evidence type="ECO:0000256" key="1">
    <source>
        <dbReference type="SAM" id="MobiDB-lite"/>
    </source>
</evidence>